<organism evidence="1 2">
    <name type="scientific">Araneus ventricosus</name>
    <name type="common">Orbweaver spider</name>
    <name type="synonym">Epeira ventricosa</name>
    <dbReference type="NCBI Taxonomy" id="182803"/>
    <lineage>
        <taxon>Eukaryota</taxon>
        <taxon>Metazoa</taxon>
        <taxon>Ecdysozoa</taxon>
        <taxon>Arthropoda</taxon>
        <taxon>Chelicerata</taxon>
        <taxon>Arachnida</taxon>
        <taxon>Araneae</taxon>
        <taxon>Araneomorphae</taxon>
        <taxon>Entelegynae</taxon>
        <taxon>Araneoidea</taxon>
        <taxon>Araneidae</taxon>
        <taxon>Araneus</taxon>
    </lineage>
</organism>
<accession>A0A4Y2C4C8</accession>
<comment type="caution">
    <text evidence="1">The sequence shown here is derived from an EMBL/GenBank/DDBJ whole genome shotgun (WGS) entry which is preliminary data.</text>
</comment>
<name>A0A4Y2C4C8_ARAVE</name>
<evidence type="ECO:0000313" key="1">
    <source>
        <dbReference type="EMBL" id="GBL98607.1"/>
    </source>
</evidence>
<dbReference type="EMBL" id="BGPR01000141">
    <property type="protein sequence ID" value="GBL98607.1"/>
    <property type="molecule type" value="Genomic_DNA"/>
</dbReference>
<keyword evidence="2" id="KW-1185">Reference proteome</keyword>
<proteinExistence type="predicted"/>
<reference evidence="1 2" key="1">
    <citation type="journal article" date="2019" name="Sci. Rep.">
        <title>Orb-weaving spider Araneus ventricosus genome elucidates the spidroin gene catalogue.</title>
        <authorList>
            <person name="Kono N."/>
            <person name="Nakamura H."/>
            <person name="Ohtoshi R."/>
            <person name="Moran D.A.P."/>
            <person name="Shinohara A."/>
            <person name="Yoshida Y."/>
            <person name="Fujiwara M."/>
            <person name="Mori M."/>
            <person name="Tomita M."/>
            <person name="Arakawa K."/>
        </authorList>
    </citation>
    <scope>NUCLEOTIDE SEQUENCE [LARGE SCALE GENOMIC DNA]</scope>
</reference>
<dbReference type="Proteomes" id="UP000499080">
    <property type="component" value="Unassembled WGS sequence"/>
</dbReference>
<gene>
    <name evidence="1" type="ORF">AVEN_19673_1</name>
</gene>
<protein>
    <submittedName>
        <fullName evidence="1">Uncharacterized protein</fullName>
    </submittedName>
</protein>
<dbReference type="AlphaFoldDB" id="A0A4Y2C4C8"/>
<evidence type="ECO:0000313" key="2">
    <source>
        <dbReference type="Proteomes" id="UP000499080"/>
    </source>
</evidence>
<sequence>MSVEITSEINEQVDALESRFQTQQDRQLNNLPLAPKDIADIGIAATIDTATIETETEPKEMKLTYAEATNKTSTPKPKTFLLYPNNESEEINLIKLLKTEIKIGRDFQIKDVRNLQNQGISVDCPSQQDVVKILESIGNNPSLQEKIKPIRTKKYLPKCIVYGLEPEFTK</sequence>